<dbReference type="InterPro" id="IPR031101">
    <property type="entry name" value="Ctr9"/>
</dbReference>
<dbReference type="GO" id="GO:0000993">
    <property type="term" value="F:RNA polymerase II complex binding"/>
    <property type="evidence" value="ECO:0007669"/>
    <property type="project" value="TreeGrafter"/>
</dbReference>
<dbReference type="SMART" id="SM00028">
    <property type="entry name" value="TPR"/>
    <property type="match status" value="6"/>
</dbReference>
<dbReference type="Proteomes" id="UP000714618">
    <property type="component" value="Unassembled WGS sequence"/>
</dbReference>
<protein>
    <recommendedName>
        <fullName evidence="7">TPR-like protein</fullName>
    </recommendedName>
</protein>
<accession>A0A9N8PLR5</accession>
<feature type="compositionally biased region" description="Basic residues" evidence="4">
    <location>
        <begin position="960"/>
        <end position="971"/>
    </location>
</feature>
<keyword evidence="1" id="KW-0677">Repeat</keyword>
<name>A0A9N8PLR5_9PEZI</name>
<organism evidence="5 6">
    <name type="scientific">Aureobasidium mustum</name>
    <dbReference type="NCBI Taxonomy" id="2773714"/>
    <lineage>
        <taxon>Eukaryota</taxon>
        <taxon>Fungi</taxon>
        <taxon>Dikarya</taxon>
        <taxon>Ascomycota</taxon>
        <taxon>Pezizomycotina</taxon>
        <taxon>Dothideomycetes</taxon>
        <taxon>Dothideomycetidae</taxon>
        <taxon>Dothideales</taxon>
        <taxon>Saccotheciaceae</taxon>
        <taxon>Aureobasidium</taxon>
    </lineage>
</organism>
<evidence type="ECO:0000256" key="4">
    <source>
        <dbReference type="SAM" id="MobiDB-lite"/>
    </source>
</evidence>
<feature type="compositionally biased region" description="Basic residues" evidence="4">
    <location>
        <begin position="931"/>
        <end position="947"/>
    </location>
</feature>
<feature type="compositionally biased region" description="Low complexity" evidence="4">
    <location>
        <begin position="948"/>
        <end position="959"/>
    </location>
</feature>
<evidence type="ECO:0000313" key="6">
    <source>
        <dbReference type="Proteomes" id="UP000714618"/>
    </source>
</evidence>
<keyword evidence="6" id="KW-1185">Reference proteome</keyword>
<dbReference type="PANTHER" id="PTHR14027:SF2">
    <property type="entry name" value="RNA POLYMERASE-ASSOCIATED PROTEIN CTR9 HOMOLOG"/>
    <property type="match status" value="1"/>
</dbReference>
<feature type="compositionally biased region" description="Basic and acidic residues" evidence="4">
    <location>
        <begin position="847"/>
        <end position="920"/>
    </location>
</feature>
<evidence type="ECO:0000256" key="3">
    <source>
        <dbReference type="PROSITE-ProRule" id="PRU00339"/>
    </source>
</evidence>
<dbReference type="PROSITE" id="PS50005">
    <property type="entry name" value="TPR"/>
    <property type="match status" value="1"/>
</dbReference>
<comment type="caution">
    <text evidence="5">The sequence shown here is derived from an EMBL/GenBank/DDBJ whole genome shotgun (WGS) entry which is preliminary data.</text>
</comment>
<dbReference type="InterPro" id="IPR019734">
    <property type="entry name" value="TPR_rpt"/>
</dbReference>
<dbReference type="AlphaFoldDB" id="A0A9N8PLR5"/>
<keyword evidence="2 3" id="KW-0802">TPR repeat</keyword>
<evidence type="ECO:0000256" key="1">
    <source>
        <dbReference type="ARBA" id="ARBA00022737"/>
    </source>
</evidence>
<dbReference type="GO" id="GO:0006368">
    <property type="term" value="P:transcription elongation by RNA polymerase II"/>
    <property type="evidence" value="ECO:0007669"/>
    <property type="project" value="TreeGrafter"/>
</dbReference>
<gene>
    <name evidence="5" type="ORF">AWRI4233_LOCUS7894</name>
</gene>
<evidence type="ECO:0000256" key="2">
    <source>
        <dbReference type="ARBA" id="ARBA00022803"/>
    </source>
</evidence>
<evidence type="ECO:0000313" key="5">
    <source>
        <dbReference type="EMBL" id="CAD0099070.1"/>
    </source>
</evidence>
<feature type="compositionally biased region" description="Basic and acidic residues" evidence="4">
    <location>
        <begin position="1010"/>
        <end position="1025"/>
    </location>
</feature>
<dbReference type="InterPro" id="IPR011990">
    <property type="entry name" value="TPR-like_helical_dom_sf"/>
</dbReference>
<feature type="compositionally biased region" description="Basic and acidic residues" evidence="4">
    <location>
        <begin position="972"/>
        <end position="984"/>
    </location>
</feature>
<feature type="repeat" description="TPR" evidence="3">
    <location>
        <begin position="688"/>
        <end position="721"/>
    </location>
</feature>
<dbReference type="CDD" id="cd22249">
    <property type="entry name" value="UDM1_RNF168_RNF169-like"/>
    <property type="match status" value="1"/>
</dbReference>
<feature type="region of interest" description="Disordered" evidence="4">
    <location>
        <begin position="837"/>
        <end position="1056"/>
    </location>
</feature>
<dbReference type="Pfam" id="PF13432">
    <property type="entry name" value="TPR_16"/>
    <property type="match status" value="1"/>
</dbReference>
<dbReference type="EMBL" id="CAIJEO010000010">
    <property type="protein sequence ID" value="CAD0099070.1"/>
    <property type="molecule type" value="Genomic_DNA"/>
</dbReference>
<dbReference type="GO" id="GO:0006355">
    <property type="term" value="P:regulation of DNA-templated transcription"/>
    <property type="evidence" value="ECO:0007669"/>
    <property type="project" value="InterPro"/>
</dbReference>
<sequence length="1056" mass="119885">MAAVLNGHSNGLDDHDQDVATALVRFSHIPAALDVPLSSGDAEEAVEVNLEDLMDDPTELCTLLENENVARGYWMTIALAYAKQQKVDHAIDIVTRGLSSLSRNAKPEDKLSLLSCLCWLRLWQCREAPRLKPDTQLASEARNKEYYIHQATSTLNEASRISPTYPPLFLARGVLYLLRASLQPSKSSSTVQESERLDTLRQAAKCFEDSLRASHGRNMMAVMGKARALFSPRQIRRRPPQLPAWPTVERLARQAIEATDVNAIASDGWYLMARKEHTEGNVAKATDYYNRADQARGGDERGYLPAKFGAAQLKILSKDWSGAKFRLESIVQSTKSAEAMTLLGLLYAEEVYASQNAGSKEDKSSEMRKAIGLLEGVRNTWKDPKKKATPDSYVLLNLARLYEIENPERSLQCLQQVEQMEMDDIDEEDRPETKDEAELKAALREMLPPQLLNNMAAFHFQAERFSQARDLFQTALNACVKAGAKDSELDTDSLVTSISYNLARTYEAEHMLDEANQVYQGLLERHPDYTDARIRLAYIALRENPSEGAQAVKKLLESEPGNLDIRALYGHYIHKAKKRTMNPAEDQEQRHYKHTLQHHDKHDRYSLTGMGNLFLQVAREMRRDTDQDKEKRTKTYIRAIEFFDKALQLDSRNAYAAQGIAIALIEDKKDYGTAIQIFTKVRETLKDASVFINMGHAFVEVKQFARAIESYEAALAKDRTHDPSILACLGRVWLMKGKQEKNMQAMKTALEFSNRALESSPEQLHFKFNVAFVQIQIAQLIYTLPEATRTLVDLETAATGLDEAIESLMAIARAPNPPFPKNDIEQRANMGRNTMRKQLDRALQSQRDFEQKNASRLEQARQQREAEIKKREDEKRALEEAQEERRRKIAEERQRMQEQDREIAEQKIEEEAERKAREDADFTTDEETGGRKKREKKPKGSRKRRRAATATQTSSTTKTKAQKKKRRKLERKGKVAEPKGKFKSSEVVVDSDSDDDAVATQNENAALAEKINDENDAQKEARGDESMAEGGDEEDDTVVERRRKKPARVIDDDDEG</sequence>
<dbReference type="GO" id="GO:0016593">
    <property type="term" value="C:Cdc73/Paf1 complex"/>
    <property type="evidence" value="ECO:0007669"/>
    <property type="project" value="TreeGrafter"/>
</dbReference>
<dbReference type="SUPFAM" id="SSF48452">
    <property type="entry name" value="TPR-like"/>
    <property type="match status" value="2"/>
</dbReference>
<reference evidence="5" key="1">
    <citation type="submission" date="2020-06" db="EMBL/GenBank/DDBJ databases">
        <authorList>
            <person name="Onetto C."/>
        </authorList>
    </citation>
    <scope>NUCLEOTIDE SEQUENCE</scope>
</reference>
<proteinExistence type="predicted"/>
<evidence type="ECO:0008006" key="7">
    <source>
        <dbReference type="Google" id="ProtNLM"/>
    </source>
</evidence>
<dbReference type="PANTHER" id="PTHR14027">
    <property type="entry name" value="RNA POLYMERASE-ASSOCIATED PROTEIN CTR9"/>
    <property type="match status" value="1"/>
</dbReference>
<dbReference type="OrthoDB" id="343875at2759"/>
<feature type="compositionally biased region" description="Acidic residues" evidence="4">
    <location>
        <begin position="1026"/>
        <end position="1037"/>
    </location>
</feature>
<dbReference type="Gene3D" id="1.25.40.10">
    <property type="entry name" value="Tetratricopeptide repeat domain"/>
    <property type="match status" value="4"/>
</dbReference>